<dbReference type="OrthoDB" id="1113788at2759"/>
<evidence type="ECO:0000313" key="7">
    <source>
        <dbReference type="EMBL" id="VVB16608.1"/>
    </source>
</evidence>
<keyword evidence="2" id="KW-0238">DNA-binding</keyword>
<evidence type="ECO:0000256" key="5">
    <source>
        <dbReference type="SAM" id="MobiDB-lite"/>
    </source>
</evidence>
<dbReference type="Gene3D" id="2.170.150.80">
    <property type="entry name" value="NAC domain"/>
    <property type="match status" value="1"/>
</dbReference>
<keyword evidence="4" id="KW-0539">Nucleus</keyword>
<dbReference type="AlphaFoldDB" id="A0A565CSD3"/>
<evidence type="ECO:0000256" key="3">
    <source>
        <dbReference type="ARBA" id="ARBA00023163"/>
    </source>
</evidence>
<reference evidence="7" key="1">
    <citation type="submission" date="2019-07" db="EMBL/GenBank/DDBJ databases">
        <authorList>
            <person name="Dittberner H."/>
        </authorList>
    </citation>
    <scope>NUCLEOTIDE SEQUENCE [LARGE SCALE GENOMIC DNA]</scope>
</reference>
<dbReference type="GO" id="GO:0006355">
    <property type="term" value="P:regulation of DNA-templated transcription"/>
    <property type="evidence" value="ECO:0007669"/>
    <property type="project" value="InterPro"/>
</dbReference>
<feature type="region of interest" description="Disordered" evidence="5">
    <location>
        <begin position="126"/>
        <end position="159"/>
    </location>
</feature>
<dbReference type="InterPro" id="IPR036093">
    <property type="entry name" value="NAC_dom_sf"/>
</dbReference>
<protein>
    <recommendedName>
        <fullName evidence="6">NAC domain-containing protein</fullName>
    </recommendedName>
</protein>
<dbReference type="PANTHER" id="PTHR31719:SF201">
    <property type="entry name" value="NAC TRANSCRIPTION FACTOR 47"/>
    <property type="match status" value="1"/>
</dbReference>
<feature type="domain" description="NAC" evidence="6">
    <location>
        <begin position="8"/>
        <end position="159"/>
    </location>
</feature>
<dbReference type="Pfam" id="PF02365">
    <property type="entry name" value="NAM"/>
    <property type="match status" value="1"/>
</dbReference>
<sequence>MSNYCEEDDEGFHFDPDDNELIKDYLIPKLSGKPCEDFIVMKNVYAKEPWLLDHNMDPFFQKNEWYYFVTRTQVSEKNIGCGKKVKRKITGDNNDGIDRGNWKADSSEDIIDKNTGKTIGTKQTLSFKKINSNNNKKQKRGGVYATGRRKLSRASPLQD</sequence>
<comment type="caution">
    <text evidence="7">The sequence shown here is derived from an EMBL/GenBank/DDBJ whole genome shotgun (WGS) entry which is preliminary data.</text>
</comment>
<dbReference type="EMBL" id="CABITT030000008">
    <property type="protein sequence ID" value="VVB16608.1"/>
    <property type="molecule type" value="Genomic_DNA"/>
</dbReference>
<evidence type="ECO:0000313" key="8">
    <source>
        <dbReference type="Proteomes" id="UP000489600"/>
    </source>
</evidence>
<keyword evidence="8" id="KW-1185">Reference proteome</keyword>
<dbReference type="GO" id="GO:0003677">
    <property type="term" value="F:DNA binding"/>
    <property type="evidence" value="ECO:0007669"/>
    <property type="project" value="UniProtKB-KW"/>
</dbReference>
<proteinExistence type="predicted"/>
<organism evidence="7 8">
    <name type="scientific">Arabis nemorensis</name>
    <dbReference type="NCBI Taxonomy" id="586526"/>
    <lineage>
        <taxon>Eukaryota</taxon>
        <taxon>Viridiplantae</taxon>
        <taxon>Streptophyta</taxon>
        <taxon>Embryophyta</taxon>
        <taxon>Tracheophyta</taxon>
        <taxon>Spermatophyta</taxon>
        <taxon>Magnoliopsida</taxon>
        <taxon>eudicotyledons</taxon>
        <taxon>Gunneridae</taxon>
        <taxon>Pentapetalae</taxon>
        <taxon>rosids</taxon>
        <taxon>malvids</taxon>
        <taxon>Brassicales</taxon>
        <taxon>Brassicaceae</taxon>
        <taxon>Arabideae</taxon>
        <taxon>Arabis</taxon>
    </lineage>
</organism>
<evidence type="ECO:0000256" key="1">
    <source>
        <dbReference type="ARBA" id="ARBA00023015"/>
    </source>
</evidence>
<evidence type="ECO:0000259" key="6">
    <source>
        <dbReference type="PROSITE" id="PS51005"/>
    </source>
</evidence>
<keyword evidence="1" id="KW-0805">Transcription regulation</keyword>
<dbReference type="PANTHER" id="PTHR31719">
    <property type="entry name" value="NAC TRANSCRIPTION FACTOR 56"/>
    <property type="match status" value="1"/>
</dbReference>
<accession>A0A565CSD3</accession>
<dbReference type="InterPro" id="IPR003441">
    <property type="entry name" value="NAC-dom"/>
</dbReference>
<gene>
    <name evidence="7" type="ORF">ANE_LOCUS27052</name>
</gene>
<name>A0A565CSD3_9BRAS</name>
<dbReference type="Proteomes" id="UP000489600">
    <property type="component" value="Unassembled WGS sequence"/>
</dbReference>
<evidence type="ECO:0000256" key="4">
    <source>
        <dbReference type="ARBA" id="ARBA00023242"/>
    </source>
</evidence>
<evidence type="ECO:0000256" key="2">
    <source>
        <dbReference type="ARBA" id="ARBA00023125"/>
    </source>
</evidence>
<keyword evidence="3" id="KW-0804">Transcription</keyword>
<dbReference type="PROSITE" id="PS51005">
    <property type="entry name" value="NAC"/>
    <property type="match status" value="1"/>
</dbReference>
<dbReference type="SUPFAM" id="SSF101941">
    <property type="entry name" value="NAC domain"/>
    <property type="match status" value="1"/>
</dbReference>